<reference evidence="1 2" key="1">
    <citation type="submission" date="2024-01" db="EMBL/GenBank/DDBJ databases">
        <title>A draft genome for a cacao thread blight-causing isolate of Paramarasmius palmivorus.</title>
        <authorList>
            <person name="Baruah I.K."/>
            <person name="Bukari Y."/>
            <person name="Amoako-Attah I."/>
            <person name="Meinhardt L.W."/>
            <person name="Bailey B.A."/>
            <person name="Cohen S.P."/>
        </authorList>
    </citation>
    <scope>NUCLEOTIDE SEQUENCE [LARGE SCALE GENOMIC DNA]</scope>
    <source>
        <strain evidence="1 2">GH-12</strain>
    </source>
</reference>
<protein>
    <submittedName>
        <fullName evidence="1">Uncharacterized protein</fullName>
    </submittedName>
</protein>
<evidence type="ECO:0000313" key="2">
    <source>
        <dbReference type="Proteomes" id="UP001383192"/>
    </source>
</evidence>
<keyword evidence="2" id="KW-1185">Reference proteome</keyword>
<dbReference type="Proteomes" id="UP001383192">
    <property type="component" value="Unassembled WGS sequence"/>
</dbReference>
<organism evidence="1 2">
    <name type="scientific">Paramarasmius palmivorus</name>
    <dbReference type="NCBI Taxonomy" id="297713"/>
    <lineage>
        <taxon>Eukaryota</taxon>
        <taxon>Fungi</taxon>
        <taxon>Dikarya</taxon>
        <taxon>Basidiomycota</taxon>
        <taxon>Agaricomycotina</taxon>
        <taxon>Agaricomycetes</taxon>
        <taxon>Agaricomycetidae</taxon>
        <taxon>Agaricales</taxon>
        <taxon>Marasmiineae</taxon>
        <taxon>Marasmiaceae</taxon>
        <taxon>Paramarasmius</taxon>
    </lineage>
</organism>
<dbReference type="EMBL" id="JAYKXP010000110">
    <property type="protein sequence ID" value="KAK7025926.1"/>
    <property type="molecule type" value="Genomic_DNA"/>
</dbReference>
<gene>
    <name evidence="1" type="ORF">VNI00_015841</name>
</gene>
<proteinExistence type="predicted"/>
<sequence length="484" mass="55335">MKYLEIDDEDPEEHLEDILCIQADDLPESPYPDLDLLYHQILRMCPLKHWDEIHKVLRLVVTIPNVGFSQSIFPYQLSPVMRRFPSVNVCDQPLTDHNQPLSNQPLPCSIECIAAILSLKPGKVRSLLIKLHAVLEVPDDDKGKIRIPHATFSEFLLDPQRSTDHHVEPHTKSEYCDLVAQVFLRTISVRSQEYWHHVHNSTIAPRRDQWRFISTGSSLLCVFDIVQSVVSPSAELLAALNEFDPYPFVAAPLHLPAGETQDRILDGILRREGSLMCTIQWAKSLSPQVPQKFIDKMEGFTPAFYVVPASSTLWEVKIYIEERLYISGGHGVSLWSKLLRLYDFSIDKDSFIFVVPADLRPPPSWQIITITREKADAVDQLLGSLLSVCGKNNLMYDIYNNTNYIGCDSPNKQHDLHALKELVAQCREEKDLIRDNLTHNDNMDRCTNLTANIPKEHKFTKVWRRLMLPLPFLSGLCPGTNHHV</sequence>
<accession>A0AAW0BJW7</accession>
<dbReference type="AlphaFoldDB" id="A0AAW0BJW7"/>
<comment type="caution">
    <text evidence="1">The sequence shown here is derived from an EMBL/GenBank/DDBJ whole genome shotgun (WGS) entry which is preliminary data.</text>
</comment>
<name>A0AAW0BJW7_9AGAR</name>
<evidence type="ECO:0000313" key="1">
    <source>
        <dbReference type="EMBL" id="KAK7025926.1"/>
    </source>
</evidence>